<dbReference type="Gene3D" id="3.30.420.40">
    <property type="match status" value="2"/>
</dbReference>
<dbReference type="PANTHER" id="PTHR34847:SF1">
    <property type="entry name" value="NODULATION PROTEIN U"/>
    <property type="match status" value="1"/>
</dbReference>
<dbReference type="OrthoDB" id="9780777at2"/>
<proteinExistence type="inferred from homology"/>
<feature type="domain" description="Carbamoyltransferase" evidence="2">
    <location>
        <begin position="5"/>
        <end position="350"/>
    </location>
</feature>
<evidence type="ECO:0000313" key="4">
    <source>
        <dbReference type="EMBL" id="TMR30877.1"/>
    </source>
</evidence>
<dbReference type="SUPFAM" id="SSF53067">
    <property type="entry name" value="Actin-like ATPase domain"/>
    <property type="match status" value="1"/>
</dbReference>
<accession>A0A5S4GD05</accession>
<dbReference type="GO" id="GO:0016740">
    <property type="term" value="F:transferase activity"/>
    <property type="evidence" value="ECO:0007669"/>
    <property type="project" value="UniProtKB-KW"/>
</dbReference>
<reference evidence="4 5" key="1">
    <citation type="submission" date="2019-05" db="EMBL/GenBank/DDBJ databases">
        <title>Draft genome sequence of Actinomadura geliboluensis A8036.</title>
        <authorList>
            <person name="Saricaoglu S."/>
            <person name="Isik K."/>
        </authorList>
    </citation>
    <scope>NUCLEOTIDE SEQUENCE [LARGE SCALE GENOMIC DNA]</scope>
    <source>
        <strain evidence="4 5">A8036</strain>
    </source>
</reference>
<evidence type="ECO:0000256" key="1">
    <source>
        <dbReference type="ARBA" id="ARBA00006129"/>
    </source>
</evidence>
<name>A0A5S4GD05_9ACTN</name>
<feature type="domain" description="Carbamoyltransferase C-terminal" evidence="3">
    <location>
        <begin position="400"/>
        <end position="570"/>
    </location>
</feature>
<dbReference type="Gene3D" id="3.90.870.20">
    <property type="entry name" value="Carbamoyltransferase, C-terminal domain"/>
    <property type="match status" value="1"/>
</dbReference>
<evidence type="ECO:0000259" key="2">
    <source>
        <dbReference type="Pfam" id="PF02543"/>
    </source>
</evidence>
<dbReference type="AlphaFoldDB" id="A0A5S4GD05"/>
<dbReference type="Pfam" id="PF02543">
    <property type="entry name" value="Carbam_trans_N"/>
    <property type="match status" value="1"/>
</dbReference>
<evidence type="ECO:0000313" key="5">
    <source>
        <dbReference type="Proteomes" id="UP000305238"/>
    </source>
</evidence>
<comment type="similarity">
    <text evidence="1">Belongs to the NodU/CmcH family.</text>
</comment>
<sequence length="576" mass="60700">MNGPVLGLCSFTHDSSAALIAGGKLIGLVEEERLSGVKHDKSYPGRGIDWLLREAGLGPGDIAAVALHFQHDLYRKAAPAALVHLLHPATARRAIPRARSFRTVAGSERGRLELLRGRFPAAAIHQVLHHRAHGLTAFASSGFDEAAVLVVDSLGETQTTTIARGRLDRRGVPSWQTVREFGDPASLGYAYGAVTRHLGWRKADEEGTVMALAALGDPARFADLFQRAITLTSGGFSLDPRLFPLRVISSRWGRVSPEFVAATCPPRAHGEEITQVHMDLAAALQRRTEEVMTWLALTARHVTGSTRLCVGGGVAMNCVAIGKILAHGAFEEVYVPPAPGDSGTALGAALAVLADRGEGVPAGVQGACYLGPTPYDVGGAARPRGEASGVRVAEPATRVAAALAAGQIVGVCAGPVEAGPRALGNRSILASPLLPDVIDRLNHDIKFREPFRPFAPVVLADRAHEFFDLGGASSPFMSIAVPGTPRGRSDLPAVFHRNGLARVQTVTCERNPLLAAILSAFAARTGVPVLINTSLNIKGKPICGTADMALDCLTESGLDGLLLDGHWYTKHAREAG</sequence>
<protein>
    <submittedName>
        <fullName evidence="4">Carbamoyltransferase</fullName>
    </submittedName>
</protein>
<dbReference type="PANTHER" id="PTHR34847">
    <property type="entry name" value="NODULATION PROTEIN U"/>
    <property type="match status" value="1"/>
</dbReference>
<dbReference type="Proteomes" id="UP000305238">
    <property type="component" value="Unassembled WGS sequence"/>
</dbReference>
<evidence type="ECO:0000259" key="3">
    <source>
        <dbReference type="Pfam" id="PF16861"/>
    </source>
</evidence>
<dbReference type="InterPro" id="IPR051338">
    <property type="entry name" value="NodU/CmcH_Carbamoyltrnsfr"/>
</dbReference>
<organism evidence="4 5">
    <name type="scientific">Actinomadura geliboluensis</name>
    <dbReference type="NCBI Taxonomy" id="882440"/>
    <lineage>
        <taxon>Bacteria</taxon>
        <taxon>Bacillati</taxon>
        <taxon>Actinomycetota</taxon>
        <taxon>Actinomycetes</taxon>
        <taxon>Streptosporangiales</taxon>
        <taxon>Thermomonosporaceae</taxon>
        <taxon>Actinomadura</taxon>
    </lineage>
</organism>
<comment type="caution">
    <text evidence="4">The sequence shown here is derived from an EMBL/GenBank/DDBJ whole genome shotgun (WGS) entry which is preliminary data.</text>
</comment>
<dbReference type="Pfam" id="PF16861">
    <property type="entry name" value="Carbam_trans_C"/>
    <property type="match status" value="1"/>
</dbReference>
<gene>
    <name evidence="4" type="ORF">ETD96_32835</name>
</gene>
<dbReference type="InterPro" id="IPR038152">
    <property type="entry name" value="Carbam_trans_C_sf"/>
</dbReference>
<dbReference type="InterPro" id="IPR031730">
    <property type="entry name" value="Carbam_trans_C"/>
</dbReference>
<dbReference type="InterPro" id="IPR043129">
    <property type="entry name" value="ATPase_NBD"/>
</dbReference>
<dbReference type="InterPro" id="IPR003696">
    <property type="entry name" value="Carbtransf_dom"/>
</dbReference>
<dbReference type="RefSeq" id="WP_138640374.1">
    <property type="nucleotide sequence ID" value="NZ_VCKZ01000323.1"/>
</dbReference>
<dbReference type="EMBL" id="VCKZ01000323">
    <property type="protein sequence ID" value="TMR30877.1"/>
    <property type="molecule type" value="Genomic_DNA"/>
</dbReference>
<keyword evidence="4" id="KW-0808">Transferase</keyword>
<keyword evidence="5" id="KW-1185">Reference proteome</keyword>